<sequence>MSKKSMKPVSIAVGTAFVATLAAGSVSAEADTTANPFAMKELSSGYMQLAYGGGDGSKDKSDKKDKYGDGKSGEKKTDKEGKCGEGKCGGDMKKKKEGDSGGNNTEKKGY</sequence>
<dbReference type="RefSeq" id="WP_090698418.1">
    <property type="nucleotide sequence ID" value="NZ_FOSP01000008.1"/>
</dbReference>
<name>A0A1I4A6T4_9PROT</name>
<dbReference type="Proteomes" id="UP000199533">
    <property type="component" value="Unassembled WGS sequence"/>
</dbReference>
<dbReference type="OrthoDB" id="8550226at2"/>
<keyword evidence="2" id="KW-0732">Signal</keyword>
<organism evidence="3 4">
    <name type="scientific">Nitrosomonas aestuarii</name>
    <dbReference type="NCBI Taxonomy" id="52441"/>
    <lineage>
        <taxon>Bacteria</taxon>
        <taxon>Pseudomonadati</taxon>
        <taxon>Pseudomonadota</taxon>
        <taxon>Betaproteobacteria</taxon>
        <taxon>Nitrosomonadales</taxon>
        <taxon>Nitrosomonadaceae</taxon>
        <taxon>Nitrosomonas</taxon>
    </lineage>
</organism>
<feature type="signal peptide" evidence="2">
    <location>
        <begin position="1"/>
        <end position="30"/>
    </location>
</feature>
<evidence type="ECO:0000313" key="4">
    <source>
        <dbReference type="Proteomes" id="UP000199533"/>
    </source>
</evidence>
<dbReference type="EMBL" id="FOSP01000008">
    <property type="protein sequence ID" value="SFK52034.1"/>
    <property type="molecule type" value="Genomic_DNA"/>
</dbReference>
<evidence type="ECO:0000256" key="1">
    <source>
        <dbReference type="SAM" id="MobiDB-lite"/>
    </source>
</evidence>
<feature type="region of interest" description="Disordered" evidence="1">
    <location>
        <begin position="50"/>
        <end position="110"/>
    </location>
</feature>
<feature type="compositionally biased region" description="Basic and acidic residues" evidence="1">
    <location>
        <begin position="56"/>
        <end position="110"/>
    </location>
</feature>
<accession>A0A1I4A6T4</accession>
<proteinExistence type="predicted"/>
<keyword evidence="4" id="KW-1185">Reference proteome</keyword>
<evidence type="ECO:0008006" key="5">
    <source>
        <dbReference type="Google" id="ProtNLM"/>
    </source>
</evidence>
<feature type="chain" id="PRO_5011624412" description="Low-complexity protein" evidence="2">
    <location>
        <begin position="31"/>
        <end position="110"/>
    </location>
</feature>
<evidence type="ECO:0000313" key="3">
    <source>
        <dbReference type="EMBL" id="SFK52034.1"/>
    </source>
</evidence>
<reference evidence="4" key="1">
    <citation type="submission" date="2016-10" db="EMBL/GenBank/DDBJ databases">
        <authorList>
            <person name="Varghese N."/>
            <person name="Submissions S."/>
        </authorList>
    </citation>
    <scope>NUCLEOTIDE SEQUENCE [LARGE SCALE GENOMIC DNA]</scope>
    <source>
        <strain evidence="4">Nm69</strain>
    </source>
</reference>
<dbReference type="STRING" id="52441.SAMN05216302_100853"/>
<dbReference type="AlphaFoldDB" id="A0A1I4A6T4"/>
<gene>
    <name evidence="3" type="ORF">SAMN05216302_100853</name>
</gene>
<evidence type="ECO:0000256" key="2">
    <source>
        <dbReference type="SAM" id="SignalP"/>
    </source>
</evidence>
<protein>
    <recommendedName>
        <fullName evidence="5">Low-complexity protein</fullName>
    </recommendedName>
</protein>